<dbReference type="AlphaFoldDB" id="X1RZ27"/>
<dbReference type="EMBL" id="BARW01001103">
    <property type="protein sequence ID" value="GAI72171.1"/>
    <property type="molecule type" value="Genomic_DNA"/>
</dbReference>
<name>X1RZ27_9ZZZZ</name>
<dbReference type="NCBIfam" id="TIGR04255">
    <property type="entry name" value="sporadTIGR04255"/>
    <property type="match status" value="1"/>
</dbReference>
<comment type="caution">
    <text evidence="1">The sequence shown here is derived from an EMBL/GenBank/DDBJ whole genome shotgun (WGS) entry which is preliminary data.</text>
</comment>
<protein>
    <submittedName>
        <fullName evidence="1">Uncharacterized protein</fullName>
    </submittedName>
</protein>
<dbReference type="InterPro" id="IPR026349">
    <property type="entry name" value="CHP04255"/>
</dbReference>
<organism evidence="1">
    <name type="scientific">marine sediment metagenome</name>
    <dbReference type="NCBI Taxonomy" id="412755"/>
    <lineage>
        <taxon>unclassified sequences</taxon>
        <taxon>metagenomes</taxon>
        <taxon>ecological metagenomes</taxon>
    </lineage>
</organism>
<sequence>MKSYEFRSSEGKKIIRCSINTLSIHTNKYEGFAKFEEDCLKYTQLFTKLYNITSLKRTGLRYINHIPIVRIEGCIPIQEYLKFGYSFPSELGLDKYELFNTTLITRIGEGKLKLLARYLEVPSAPQKEFILLDFDYYHEGELETGKIADYLRKSHMHTKKIFEDIISDEYKVVMEIDLKGG</sequence>
<evidence type="ECO:0000313" key="1">
    <source>
        <dbReference type="EMBL" id="GAI72171.1"/>
    </source>
</evidence>
<accession>X1RZ27</accession>
<gene>
    <name evidence="1" type="ORF">S12H4_03784</name>
</gene>
<proteinExistence type="predicted"/>
<reference evidence="1" key="1">
    <citation type="journal article" date="2014" name="Front. Microbiol.">
        <title>High frequency of phylogenetically diverse reductive dehalogenase-homologous genes in deep subseafloor sedimentary metagenomes.</title>
        <authorList>
            <person name="Kawai M."/>
            <person name="Futagami T."/>
            <person name="Toyoda A."/>
            <person name="Takaki Y."/>
            <person name="Nishi S."/>
            <person name="Hori S."/>
            <person name="Arai W."/>
            <person name="Tsubouchi T."/>
            <person name="Morono Y."/>
            <person name="Uchiyama I."/>
            <person name="Ito T."/>
            <person name="Fujiyama A."/>
            <person name="Inagaki F."/>
            <person name="Takami H."/>
        </authorList>
    </citation>
    <scope>NUCLEOTIDE SEQUENCE</scope>
    <source>
        <strain evidence="1">Expedition CK06-06</strain>
    </source>
</reference>